<name>Q5GUZ9_XANOR</name>
<dbReference type="NCBIfam" id="TIGR00277">
    <property type="entry name" value="HDIG"/>
    <property type="match status" value="1"/>
</dbReference>
<keyword evidence="4" id="KW-1185">Reference proteome</keyword>
<dbReference type="InterPro" id="IPR003607">
    <property type="entry name" value="HD/PDEase_dom"/>
</dbReference>
<sequence>MLPIVRRAAASVVDSSLDIVHSRAGMLRTIDSDQLRPGMYVDKLLGAWVHHPFWKTSFLVDSDDVDKIHDSRIEQLVIDTARGLDVEVPANAGAHAEPDAPSSPEPAPAPAAPEPPEPAAKPRSVRTNSVTAQVGIEAEVLRARRIFEDGRDTVEAMFRDVRLGRTVDTEAALPLVEAINDSVLRHPQALISVARLKTADDYTYLHSMAVAGLMSGLARQLGLPEAQAVEAAMGGLLHDMGKAVTPLEILNKPGRLTTEEMDVMRQHPLDGHRLLVAGGVQNAVVLEISLHHHEKMDGSGYPHQLVGENISLMSRMGAVCDVYDAISSDRPYKRGWDPAESLKQMASWKGHFDPAIFQAFVRRLGIYPVGSLVRLESQKLAVVIEQTPDSLLKPKVRVFYSAKLRSHVLVQDIDLSRPDSQDRIVQMESPSEWGFRDLEKLWLP</sequence>
<evidence type="ECO:0000313" key="3">
    <source>
        <dbReference type="EMBL" id="AAW77474.1"/>
    </source>
</evidence>
<gene>
    <name evidence="3" type="ordered locus">XOO4220</name>
</gene>
<dbReference type="PROSITE" id="PS51832">
    <property type="entry name" value="HD_GYP"/>
    <property type="match status" value="1"/>
</dbReference>
<dbReference type="AlphaFoldDB" id="Q5GUZ9"/>
<dbReference type="Gene3D" id="1.10.3210.10">
    <property type="entry name" value="Hypothetical protein af1432"/>
    <property type="match status" value="1"/>
</dbReference>
<dbReference type="EMBL" id="AE013598">
    <property type="protein sequence ID" value="AAW77474.1"/>
    <property type="molecule type" value="Genomic_DNA"/>
</dbReference>
<dbReference type="HOGENOM" id="CLU_000445_92_1_6"/>
<dbReference type="PANTHER" id="PTHR43155:SF2">
    <property type="entry name" value="CYCLIC DI-GMP PHOSPHODIESTERASE PA4108"/>
    <property type="match status" value="1"/>
</dbReference>
<accession>Q5GUZ9</accession>
<proteinExistence type="predicted"/>
<dbReference type="Proteomes" id="UP000006735">
    <property type="component" value="Chromosome"/>
</dbReference>
<dbReference type="Pfam" id="PF13487">
    <property type="entry name" value="HD_5"/>
    <property type="match status" value="1"/>
</dbReference>
<evidence type="ECO:0000256" key="1">
    <source>
        <dbReference type="SAM" id="MobiDB-lite"/>
    </source>
</evidence>
<reference evidence="3 4" key="1">
    <citation type="journal article" date="2005" name="Nucleic Acids Res.">
        <title>The genome sequence of Xanthomonas oryzae pathovar oryzae KACC10331, the bacterial blight pathogen of rice.</title>
        <authorList>
            <person name="Lee B.M."/>
            <person name="Park Y.J."/>
            <person name="Park D.S."/>
            <person name="Kang H.W."/>
            <person name="Kim J.G."/>
            <person name="Song E.S."/>
            <person name="Park I.C."/>
            <person name="Yoon U.H."/>
            <person name="Hahn J.H."/>
            <person name="Koo B.S."/>
            <person name="Lee G.B."/>
            <person name="Kim H."/>
            <person name="Park H.S."/>
            <person name="Yoon K.O."/>
            <person name="Kim J.H."/>
            <person name="Jung C.H."/>
            <person name="Koh N.H."/>
            <person name="Seo J.S."/>
            <person name="Go S.J."/>
        </authorList>
    </citation>
    <scope>NUCLEOTIDE SEQUENCE [LARGE SCALE GENOMIC DNA]</scope>
    <source>
        <strain evidence="4">KACC10331 / KXO85</strain>
    </source>
</reference>
<dbReference type="CDD" id="cd00077">
    <property type="entry name" value="HDc"/>
    <property type="match status" value="1"/>
</dbReference>
<evidence type="ECO:0000313" key="4">
    <source>
        <dbReference type="Proteomes" id="UP000006735"/>
    </source>
</evidence>
<dbReference type="InterPro" id="IPR006675">
    <property type="entry name" value="HDIG_dom"/>
</dbReference>
<feature type="domain" description="HD-GYP" evidence="2">
    <location>
        <begin position="181"/>
        <end position="376"/>
    </location>
</feature>
<evidence type="ECO:0000259" key="2">
    <source>
        <dbReference type="PROSITE" id="PS51832"/>
    </source>
</evidence>
<dbReference type="InterPro" id="IPR021812">
    <property type="entry name" value="DUF3391"/>
</dbReference>
<dbReference type="KEGG" id="xoo:XOO4220"/>
<feature type="compositionally biased region" description="Pro residues" evidence="1">
    <location>
        <begin position="101"/>
        <end position="119"/>
    </location>
</feature>
<feature type="region of interest" description="Disordered" evidence="1">
    <location>
        <begin position="93"/>
        <end position="129"/>
    </location>
</feature>
<protein>
    <submittedName>
        <fullName evidence="3">HD-GYP domain</fullName>
    </submittedName>
</protein>
<dbReference type="SUPFAM" id="SSF109604">
    <property type="entry name" value="HD-domain/PDEase-like"/>
    <property type="match status" value="1"/>
</dbReference>
<dbReference type="SMART" id="SM00471">
    <property type="entry name" value="HDc"/>
    <property type="match status" value="1"/>
</dbReference>
<dbReference type="GO" id="GO:0008081">
    <property type="term" value="F:phosphoric diester hydrolase activity"/>
    <property type="evidence" value="ECO:0007669"/>
    <property type="project" value="UniProtKB-ARBA"/>
</dbReference>
<organism evidence="3 4">
    <name type="scientific">Xanthomonas oryzae pv. oryzae (strain KACC10331 / KXO85)</name>
    <dbReference type="NCBI Taxonomy" id="291331"/>
    <lineage>
        <taxon>Bacteria</taxon>
        <taxon>Pseudomonadati</taxon>
        <taxon>Pseudomonadota</taxon>
        <taxon>Gammaproteobacteria</taxon>
        <taxon>Lysobacterales</taxon>
        <taxon>Lysobacteraceae</taxon>
        <taxon>Xanthomonas</taxon>
    </lineage>
</organism>
<dbReference type="Pfam" id="PF11871">
    <property type="entry name" value="DUF3391"/>
    <property type="match status" value="1"/>
</dbReference>
<dbReference type="STRING" id="291331.XOO4220"/>
<dbReference type="PANTHER" id="PTHR43155">
    <property type="entry name" value="CYCLIC DI-GMP PHOSPHODIESTERASE PA4108-RELATED"/>
    <property type="match status" value="1"/>
</dbReference>
<dbReference type="InterPro" id="IPR037522">
    <property type="entry name" value="HD_GYP_dom"/>
</dbReference>